<evidence type="ECO:0000313" key="2">
    <source>
        <dbReference type="Proteomes" id="UP000221216"/>
    </source>
</evidence>
<organism evidence="1 2">
    <name type="scientific">Shewanella phage SppYZU05</name>
    <dbReference type="NCBI Taxonomy" id="1970795"/>
    <lineage>
        <taxon>Viruses</taxon>
        <taxon>Duplodnaviria</taxon>
        <taxon>Heunggongvirae</taxon>
        <taxon>Uroviricota</taxon>
        <taxon>Caudoviricetes</taxon>
        <taxon>Chaseviridae</taxon>
        <taxon>Nefertitivirinae</taxon>
        <taxon>Yushanvirus</taxon>
        <taxon>Yushanvirus SppYZU05</taxon>
    </lineage>
</organism>
<reference evidence="1 2" key="1">
    <citation type="submission" date="2017-03" db="EMBL/GenBank/DDBJ databases">
        <title>Isolation of lytic bacteriophages infecting Shewanella putrefaciens and Shewanella baltica for biocontrol of fish and shrimp spoilage during chilled storage.</title>
        <authorList>
            <person name="Yang Z."/>
            <person name="Tao X."/>
            <person name="Gao L."/>
            <person name="Rao S."/>
        </authorList>
    </citation>
    <scope>NUCLEOTIDE SEQUENCE [LARGE SCALE GENOMIC DNA]</scope>
</reference>
<protein>
    <submittedName>
        <fullName evidence="1">Uncharacterized protein</fullName>
    </submittedName>
</protein>
<keyword evidence="2" id="KW-1185">Reference proteome</keyword>
<sequence length="216" mass="24065">MLNVIGNTITLGVSIANVLTSAQATCHVAGGLCRDFLLVSQLDAPAFRTRLSEICGGDIDIIYLPRHDPSFQKIEDYAADFKSKLRKAGFNAEITDANTDYEQCRLYGVVQLKVNDVDVDVLIYMENSDITTVCNNFDFRGNAAYATNDKTTGEVFVNATSKFWDAYTGVFQYEFAHPVVTCNQVRRASKRLALWELVQHFTDVLGSKPSSRVQNK</sequence>
<gene>
    <name evidence="1" type="ORF">SppYZU05_45</name>
</gene>
<accession>A0A1W6JTH7</accession>
<evidence type="ECO:0000313" key="1">
    <source>
        <dbReference type="EMBL" id="ARM70571.1"/>
    </source>
</evidence>
<proteinExistence type="predicted"/>
<name>A0A1W6JTH7_9CAUD</name>
<dbReference type="EMBL" id="KY709296">
    <property type="protein sequence ID" value="ARM70571.1"/>
    <property type="molecule type" value="Genomic_DNA"/>
</dbReference>
<dbReference type="Proteomes" id="UP000221216">
    <property type="component" value="Segment"/>
</dbReference>